<evidence type="ECO:0000313" key="3">
    <source>
        <dbReference type="Proteomes" id="UP000001542"/>
    </source>
</evidence>
<dbReference type="InterPro" id="IPR028320">
    <property type="entry name" value="iASPP"/>
</dbReference>
<dbReference type="VEuPathDB" id="TrichDB:TVAGG3_0543330"/>
<dbReference type="EMBL" id="DS113207">
    <property type="protein sequence ID" value="EAY19521.1"/>
    <property type="molecule type" value="Genomic_DNA"/>
</dbReference>
<dbReference type="InterPro" id="IPR002110">
    <property type="entry name" value="Ankyrin_rpt"/>
</dbReference>
<evidence type="ECO:0000313" key="2">
    <source>
        <dbReference type="EMBL" id="EAY19521.1"/>
    </source>
</evidence>
<sequence>MSNVLNYYSQHVEEWLYKEDFFEMRTKDQICHILDNAKLTIPQFNLILKNISKFFSNEDHFEILKHIHINFLNDGINYLFVLDSLSQLLNFPLLSEIKNHAQTLITPKSTSTTQENTDKLRGISKIYKSDWEHRNAIYDILNKALQEGDESTIKVSVDENICYFYDSNKNNIIHYAVNRENLKLIKLLQKFGARMDIKNDNGKTILHKFCVYGGNLEGVKFALNFIDINDRTGYLSTPLIEAAMAGERVIDFLLSQPNIDVTAKDDEGHTYIDYLNDKNLSDPFYYNCKEKDVHGQSFILHLQINK</sequence>
<dbReference type="Proteomes" id="UP000001542">
    <property type="component" value="Unassembled WGS sequence"/>
</dbReference>
<protein>
    <submittedName>
        <fullName evidence="2">Uncharacterized protein</fullName>
    </submittedName>
</protein>
<organism evidence="2 3">
    <name type="scientific">Trichomonas vaginalis (strain ATCC PRA-98 / G3)</name>
    <dbReference type="NCBI Taxonomy" id="412133"/>
    <lineage>
        <taxon>Eukaryota</taxon>
        <taxon>Metamonada</taxon>
        <taxon>Parabasalia</taxon>
        <taxon>Trichomonadida</taxon>
        <taxon>Trichomonadidae</taxon>
        <taxon>Trichomonas</taxon>
    </lineage>
</organism>
<proteinExistence type="predicted"/>
<dbReference type="PANTHER" id="PTHR24164">
    <property type="entry name" value="RELA-ASSOCIATED INHIBITOR"/>
    <property type="match status" value="1"/>
</dbReference>
<dbReference type="PANTHER" id="PTHR24164:SF4">
    <property type="entry name" value="RELA-ASSOCIATED INHIBITOR"/>
    <property type="match status" value="1"/>
</dbReference>
<reference evidence="2" key="1">
    <citation type="submission" date="2006-10" db="EMBL/GenBank/DDBJ databases">
        <authorList>
            <person name="Amadeo P."/>
            <person name="Zhao Q."/>
            <person name="Wortman J."/>
            <person name="Fraser-Liggett C."/>
            <person name="Carlton J."/>
        </authorList>
    </citation>
    <scope>NUCLEOTIDE SEQUENCE</scope>
    <source>
        <strain evidence="2">G3</strain>
    </source>
</reference>
<dbReference type="Gene3D" id="1.25.40.20">
    <property type="entry name" value="Ankyrin repeat-containing domain"/>
    <property type="match status" value="1"/>
</dbReference>
<gene>
    <name evidence="2" type="ORF">TVAG_136520</name>
</gene>
<evidence type="ECO:0000256" key="1">
    <source>
        <dbReference type="PROSITE-ProRule" id="PRU00023"/>
    </source>
</evidence>
<dbReference type="RefSeq" id="XP_001580507.1">
    <property type="nucleotide sequence ID" value="XM_001580457.1"/>
</dbReference>
<dbReference type="VEuPathDB" id="TrichDB:TVAG_136520"/>
<dbReference type="InterPro" id="IPR036770">
    <property type="entry name" value="Ankyrin_rpt-contain_sf"/>
</dbReference>
<feature type="repeat" description="ANK" evidence="1">
    <location>
        <begin position="168"/>
        <end position="200"/>
    </location>
</feature>
<dbReference type="SUPFAM" id="SSF48403">
    <property type="entry name" value="Ankyrin repeat"/>
    <property type="match status" value="1"/>
</dbReference>
<dbReference type="AlphaFoldDB" id="A2DJD4"/>
<dbReference type="KEGG" id="tva:5465049"/>
<dbReference type="SMART" id="SM00248">
    <property type="entry name" value="ANK"/>
    <property type="match status" value="3"/>
</dbReference>
<dbReference type="SMR" id="A2DJD4"/>
<dbReference type="Pfam" id="PF12796">
    <property type="entry name" value="Ank_2"/>
    <property type="match status" value="1"/>
</dbReference>
<dbReference type="InParanoid" id="A2DJD4"/>
<keyword evidence="3" id="KW-1185">Reference proteome</keyword>
<dbReference type="PROSITE" id="PS50088">
    <property type="entry name" value="ANK_REPEAT"/>
    <property type="match status" value="1"/>
</dbReference>
<reference evidence="2" key="2">
    <citation type="journal article" date="2007" name="Science">
        <title>Draft genome sequence of the sexually transmitted pathogen Trichomonas vaginalis.</title>
        <authorList>
            <person name="Carlton J.M."/>
            <person name="Hirt R.P."/>
            <person name="Silva J.C."/>
            <person name="Delcher A.L."/>
            <person name="Schatz M."/>
            <person name="Zhao Q."/>
            <person name="Wortman J.R."/>
            <person name="Bidwell S.L."/>
            <person name="Alsmark U.C.M."/>
            <person name="Besteiro S."/>
            <person name="Sicheritz-Ponten T."/>
            <person name="Noel C.J."/>
            <person name="Dacks J.B."/>
            <person name="Foster P.G."/>
            <person name="Simillion C."/>
            <person name="Van de Peer Y."/>
            <person name="Miranda-Saavedra D."/>
            <person name="Barton G.J."/>
            <person name="Westrop G.D."/>
            <person name="Mueller S."/>
            <person name="Dessi D."/>
            <person name="Fiori P.L."/>
            <person name="Ren Q."/>
            <person name="Paulsen I."/>
            <person name="Zhang H."/>
            <person name="Bastida-Corcuera F.D."/>
            <person name="Simoes-Barbosa A."/>
            <person name="Brown M.T."/>
            <person name="Hayes R.D."/>
            <person name="Mukherjee M."/>
            <person name="Okumura C.Y."/>
            <person name="Schneider R."/>
            <person name="Smith A.J."/>
            <person name="Vanacova S."/>
            <person name="Villalvazo M."/>
            <person name="Haas B.J."/>
            <person name="Pertea M."/>
            <person name="Feldblyum T.V."/>
            <person name="Utterback T.R."/>
            <person name="Shu C.L."/>
            <person name="Osoegawa K."/>
            <person name="de Jong P.J."/>
            <person name="Hrdy I."/>
            <person name="Horvathova L."/>
            <person name="Zubacova Z."/>
            <person name="Dolezal P."/>
            <person name="Malik S.B."/>
            <person name="Logsdon J.M. Jr."/>
            <person name="Henze K."/>
            <person name="Gupta A."/>
            <person name="Wang C.C."/>
            <person name="Dunne R.L."/>
            <person name="Upcroft J.A."/>
            <person name="Upcroft P."/>
            <person name="White O."/>
            <person name="Salzberg S.L."/>
            <person name="Tang P."/>
            <person name="Chiu C.-H."/>
            <person name="Lee Y.-S."/>
            <person name="Embley T.M."/>
            <person name="Coombs G.H."/>
            <person name="Mottram J.C."/>
            <person name="Tachezy J."/>
            <person name="Fraser-Liggett C.M."/>
            <person name="Johnson P.J."/>
        </authorList>
    </citation>
    <scope>NUCLEOTIDE SEQUENCE [LARGE SCALE GENOMIC DNA]</scope>
    <source>
        <strain evidence="2">G3</strain>
    </source>
</reference>
<accession>A2DJD4</accession>
<name>A2DJD4_TRIV3</name>
<dbReference type="GO" id="GO:0006355">
    <property type="term" value="P:regulation of DNA-templated transcription"/>
    <property type="evidence" value="ECO:0007669"/>
    <property type="project" value="InterPro"/>
</dbReference>
<keyword evidence="1" id="KW-0040">ANK repeat</keyword>